<feature type="region of interest" description="Disordered" evidence="7">
    <location>
        <begin position="37"/>
        <end position="101"/>
    </location>
</feature>
<keyword evidence="2 6" id="KW-0349">Heme</keyword>
<comment type="caution">
    <text evidence="9">The sequence shown here is derived from an EMBL/GenBank/DDBJ whole genome shotgun (WGS) entry which is preliminary data.</text>
</comment>
<feature type="compositionally biased region" description="Basic and acidic residues" evidence="7">
    <location>
        <begin position="85"/>
        <end position="101"/>
    </location>
</feature>
<proteinExistence type="predicted"/>
<feature type="domain" description="Cytochrome c" evidence="8">
    <location>
        <begin position="106"/>
        <end position="201"/>
    </location>
</feature>
<dbReference type="Gene3D" id="1.10.760.10">
    <property type="entry name" value="Cytochrome c-like domain"/>
    <property type="match status" value="1"/>
</dbReference>
<dbReference type="PANTHER" id="PTHR37823">
    <property type="entry name" value="CYTOCHROME C-553-LIKE"/>
    <property type="match status" value="1"/>
</dbReference>
<feature type="compositionally biased region" description="Basic and acidic residues" evidence="7">
    <location>
        <begin position="62"/>
        <end position="77"/>
    </location>
</feature>
<evidence type="ECO:0000256" key="5">
    <source>
        <dbReference type="ARBA" id="ARBA00023004"/>
    </source>
</evidence>
<dbReference type="AlphaFoldDB" id="A0A2M7GB49"/>
<dbReference type="GO" id="GO:0020037">
    <property type="term" value="F:heme binding"/>
    <property type="evidence" value="ECO:0007669"/>
    <property type="project" value="InterPro"/>
</dbReference>
<dbReference type="InterPro" id="IPR051811">
    <property type="entry name" value="Cytochrome_c550/c551-like"/>
</dbReference>
<keyword evidence="5 6" id="KW-0408">Iron</keyword>
<keyword evidence="1" id="KW-0813">Transport</keyword>
<dbReference type="EMBL" id="PFFQ01000004">
    <property type="protein sequence ID" value="PIW19405.1"/>
    <property type="molecule type" value="Genomic_DNA"/>
</dbReference>
<dbReference type="SUPFAM" id="SSF46626">
    <property type="entry name" value="Cytochrome c"/>
    <property type="match status" value="1"/>
</dbReference>
<evidence type="ECO:0000259" key="8">
    <source>
        <dbReference type="PROSITE" id="PS51007"/>
    </source>
</evidence>
<keyword evidence="4" id="KW-0249">Electron transport</keyword>
<keyword evidence="3 6" id="KW-0479">Metal-binding</keyword>
<evidence type="ECO:0000256" key="7">
    <source>
        <dbReference type="SAM" id="MobiDB-lite"/>
    </source>
</evidence>
<evidence type="ECO:0000256" key="4">
    <source>
        <dbReference type="ARBA" id="ARBA00022982"/>
    </source>
</evidence>
<reference evidence="9 10" key="1">
    <citation type="submission" date="2017-09" db="EMBL/GenBank/DDBJ databases">
        <title>Depth-based differentiation of microbial function through sediment-hosted aquifers and enrichment of novel symbionts in the deep terrestrial subsurface.</title>
        <authorList>
            <person name="Probst A.J."/>
            <person name="Ladd B."/>
            <person name="Jarett J.K."/>
            <person name="Geller-Mcgrath D.E."/>
            <person name="Sieber C.M."/>
            <person name="Emerson J.B."/>
            <person name="Anantharaman K."/>
            <person name="Thomas B.C."/>
            <person name="Malmstrom R."/>
            <person name="Stieglmeier M."/>
            <person name="Klingl A."/>
            <person name="Woyke T."/>
            <person name="Ryan C.M."/>
            <person name="Banfield J.F."/>
        </authorList>
    </citation>
    <scope>NUCLEOTIDE SEQUENCE [LARGE SCALE GENOMIC DNA]</scope>
    <source>
        <strain evidence="9">CG17_big_fil_post_rev_8_21_14_2_50_48_46</strain>
    </source>
</reference>
<protein>
    <recommendedName>
        <fullName evidence="8">Cytochrome c domain-containing protein</fullName>
    </recommendedName>
</protein>
<dbReference type="Pfam" id="PF13442">
    <property type="entry name" value="Cytochrome_CBB3"/>
    <property type="match status" value="1"/>
</dbReference>
<accession>A0A2M7GB49</accession>
<evidence type="ECO:0000256" key="1">
    <source>
        <dbReference type="ARBA" id="ARBA00022448"/>
    </source>
</evidence>
<dbReference type="PROSITE" id="PS51007">
    <property type="entry name" value="CYTC"/>
    <property type="match status" value="1"/>
</dbReference>
<dbReference type="InterPro" id="IPR009056">
    <property type="entry name" value="Cyt_c-like_dom"/>
</dbReference>
<evidence type="ECO:0000256" key="2">
    <source>
        <dbReference type="ARBA" id="ARBA00022617"/>
    </source>
</evidence>
<evidence type="ECO:0000256" key="3">
    <source>
        <dbReference type="ARBA" id="ARBA00022723"/>
    </source>
</evidence>
<organism evidence="9 10">
    <name type="scientific">bacterium (Candidatus Blackallbacteria) CG17_big_fil_post_rev_8_21_14_2_50_48_46</name>
    <dbReference type="NCBI Taxonomy" id="2014261"/>
    <lineage>
        <taxon>Bacteria</taxon>
        <taxon>Candidatus Blackallbacteria</taxon>
    </lineage>
</organism>
<name>A0A2M7GB49_9BACT</name>
<evidence type="ECO:0000313" key="10">
    <source>
        <dbReference type="Proteomes" id="UP000231019"/>
    </source>
</evidence>
<dbReference type="GO" id="GO:0009055">
    <property type="term" value="F:electron transfer activity"/>
    <property type="evidence" value="ECO:0007669"/>
    <property type="project" value="InterPro"/>
</dbReference>
<feature type="compositionally biased region" description="Polar residues" evidence="7">
    <location>
        <begin position="46"/>
        <end position="57"/>
    </location>
</feature>
<dbReference type="GO" id="GO:0046872">
    <property type="term" value="F:metal ion binding"/>
    <property type="evidence" value="ECO:0007669"/>
    <property type="project" value="UniProtKB-KW"/>
</dbReference>
<sequence>MKPADQMKVVALSFFSLAILIAMITTVSIITNQAVSGHGGEHGTEAHQSSNNESTAEQAAPKTEEHAAPKTEEHATATKEQAAPKTEEHAAPKTEEHKETKLAVAGDAKAGAEVFKAKTCSTCHTISSLAGATGAVGPKLDGLGKTAATRVTGKDAVTYIKESIENPTTFVVEGFPPAMPALKATMNEKEFEDLVAYLVSL</sequence>
<dbReference type="InterPro" id="IPR036909">
    <property type="entry name" value="Cyt_c-like_dom_sf"/>
</dbReference>
<evidence type="ECO:0000313" key="9">
    <source>
        <dbReference type="EMBL" id="PIW19405.1"/>
    </source>
</evidence>
<evidence type="ECO:0000256" key="6">
    <source>
        <dbReference type="PROSITE-ProRule" id="PRU00433"/>
    </source>
</evidence>
<dbReference type="Proteomes" id="UP000231019">
    <property type="component" value="Unassembled WGS sequence"/>
</dbReference>
<dbReference type="PANTHER" id="PTHR37823:SF1">
    <property type="entry name" value="CYTOCHROME C-553-LIKE"/>
    <property type="match status" value="1"/>
</dbReference>
<gene>
    <name evidence="9" type="ORF">COW36_00780</name>
</gene>